<dbReference type="GO" id="GO:0016740">
    <property type="term" value="F:transferase activity"/>
    <property type="evidence" value="ECO:0007669"/>
    <property type="project" value="UniProtKB-KW"/>
</dbReference>
<reference evidence="2 3" key="1">
    <citation type="submission" date="2020-12" db="EMBL/GenBank/DDBJ databases">
        <title>Dynamics of Baltic Sea phages driven by environmental changes.</title>
        <authorList>
            <person name="Hoetzinger M."/>
            <person name="Nilsson E."/>
            <person name="Holmfeldt K."/>
        </authorList>
    </citation>
    <scope>NUCLEOTIDE SEQUENCE [LARGE SCALE GENOMIC DNA]</scope>
</reference>
<gene>
    <name evidence="2" type="ORF">immuto26A_194</name>
</gene>
<evidence type="ECO:0000313" key="2">
    <source>
        <dbReference type="EMBL" id="QQO91873.1"/>
    </source>
</evidence>
<dbReference type="Proteomes" id="UP000595566">
    <property type="component" value="Segment"/>
</dbReference>
<protein>
    <submittedName>
        <fullName evidence="2">Cob(I)alamin adenosyltransferase</fullName>
    </submittedName>
</protein>
<name>A0A7T8ERI2_9CAUD</name>
<evidence type="ECO:0000313" key="3">
    <source>
        <dbReference type="Proteomes" id="UP000595566"/>
    </source>
</evidence>
<keyword evidence="1" id="KW-0175">Coiled coil</keyword>
<feature type="coiled-coil region" evidence="1">
    <location>
        <begin position="267"/>
        <end position="318"/>
    </location>
</feature>
<keyword evidence="3" id="KW-1185">Reference proteome</keyword>
<sequence length="333" mass="37528">MADNFNLRSFLTENKLTKNAQLLKEGSDYGYEAVIDAIADHFEEGTPEYDQVLTAVEDAFHSNEVDTSDFSHDPSAPGKVVLGIAKGLGLDEAKEETTNEARYSDSYDTPAAKAVNAKAEQIVGTIRGYKTALQTIQDAIKQVEQEVGSEATRSEKSTLENHLMHMFRSEMEMERESVDNKKPVMENLTAKERRLVEMVQNALGITEEEHEFGTNAVTGEPLPDPKSQMVAEDEMVQENPLPKYKNIDELMSNIEHGTNEAAHKYKMERMKEVAEALEAKVSSLEEGENAEHIDQKAVKQMRKDILALRKGEEKLRKEFEKKFAAKKEKKEDK</sequence>
<keyword evidence="2" id="KW-0808">Transferase</keyword>
<dbReference type="EMBL" id="MW353175">
    <property type="protein sequence ID" value="QQO91873.1"/>
    <property type="molecule type" value="Genomic_DNA"/>
</dbReference>
<organism evidence="2 3">
    <name type="scientific">Flavobacterium phage vB_FspM_immuto_2-6A</name>
    <dbReference type="NCBI Taxonomy" id="2801477"/>
    <lineage>
        <taxon>Viruses</taxon>
        <taxon>Duplodnaviria</taxon>
        <taxon>Heunggongvirae</taxon>
        <taxon>Uroviricota</taxon>
        <taxon>Caudoviricetes</taxon>
        <taxon>Immutovirus</taxon>
        <taxon>Immutovirus immuto</taxon>
    </lineage>
</organism>
<accession>A0A7T8ERI2</accession>
<proteinExistence type="predicted"/>
<evidence type="ECO:0000256" key="1">
    <source>
        <dbReference type="SAM" id="Coils"/>
    </source>
</evidence>